<organism evidence="2 3">
    <name type="scientific">Xanthomonas arboricola pv. pruni str. MAFF 311562</name>
    <dbReference type="NCBI Taxonomy" id="1414836"/>
    <lineage>
        <taxon>Bacteria</taxon>
        <taxon>Pseudomonadati</taxon>
        <taxon>Pseudomonadota</taxon>
        <taxon>Gammaproteobacteria</taxon>
        <taxon>Lysobacterales</taxon>
        <taxon>Lysobacteraceae</taxon>
        <taxon>Xanthomonas</taxon>
    </lineage>
</organism>
<dbReference type="Proteomes" id="UP000019143">
    <property type="component" value="Unassembled WGS sequence"/>
</dbReference>
<feature type="compositionally biased region" description="Polar residues" evidence="1">
    <location>
        <begin position="1"/>
        <end position="10"/>
    </location>
</feature>
<dbReference type="EMBL" id="BAVB01000234">
    <property type="protein sequence ID" value="GAE50047.1"/>
    <property type="molecule type" value="Genomic_DNA"/>
</dbReference>
<evidence type="ECO:0000313" key="2">
    <source>
        <dbReference type="EMBL" id="GAE50047.1"/>
    </source>
</evidence>
<accession>W4S0Z6</accession>
<reference evidence="2 3" key="1">
    <citation type="submission" date="2014-01" db="EMBL/GenBank/DDBJ databases">
        <title>Genome sequence and analysis of Xanthomonas arboricola pv. pruni.</title>
        <authorList>
            <person name="Fujikawa T."/>
            <person name="Nakazono-Nagaoka E."/>
        </authorList>
    </citation>
    <scope>NUCLEOTIDE SEQUENCE [LARGE SCALE GENOMIC DNA]</scope>
    <source>
        <strain evidence="3">MAFF 311562</strain>
    </source>
</reference>
<protein>
    <submittedName>
        <fullName evidence="2">Uncharacterized protein</fullName>
    </submittedName>
</protein>
<proteinExistence type="predicted"/>
<dbReference type="AlphaFoldDB" id="W4S0Z6"/>
<comment type="caution">
    <text evidence="2">The sequence shown here is derived from an EMBL/GenBank/DDBJ whole genome shotgun (WGS) entry which is preliminary data.</text>
</comment>
<feature type="region of interest" description="Disordered" evidence="1">
    <location>
        <begin position="1"/>
        <end position="26"/>
    </location>
</feature>
<name>W4S0Z6_9XANT</name>
<evidence type="ECO:0000313" key="3">
    <source>
        <dbReference type="Proteomes" id="UP000019143"/>
    </source>
</evidence>
<gene>
    <name evidence="2" type="ORF">XPU_1579</name>
</gene>
<sequence>MLGVNGTISAQDAIDRIRQNPGDYQTPESLRSLAAQVDANASGKVTVLYKWPSSERHLVD</sequence>
<evidence type="ECO:0000256" key="1">
    <source>
        <dbReference type="SAM" id="MobiDB-lite"/>
    </source>
</evidence>